<comment type="similarity">
    <text evidence="1">Belongs to the CvfB family.</text>
</comment>
<dbReference type="Pfam" id="PF21191">
    <property type="entry name" value="CvfB_1st"/>
    <property type="match status" value="1"/>
</dbReference>
<keyword evidence="4" id="KW-1185">Reference proteome</keyword>
<dbReference type="InterPro" id="IPR036388">
    <property type="entry name" value="WH-like_DNA-bd_sf"/>
</dbReference>
<name>A0A0J8GEK7_9LIST</name>
<protein>
    <submittedName>
        <fullName evidence="3">Nucleic acid-binding domain protein</fullName>
    </submittedName>
</protein>
<dbReference type="OrthoDB" id="9801597at2"/>
<comment type="caution">
    <text evidence="3">The sequence shown here is derived from an EMBL/GenBank/DDBJ whole genome shotgun (WGS) entry which is preliminary data.</text>
</comment>
<dbReference type="InterPro" id="IPR039566">
    <property type="entry name" value="CvfB_S1_st"/>
</dbReference>
<dbReference type="Pfam" id="PF21543">
    <property type="entry name" value="CvfB_2nd"/>
    <property type="match status" value="1"/>
</dbReference>
<dbReference type="Pfam" id="PF17783">
    <property type="entry name" value="WHD_CvfB"/>
    <property type="match status" value="1"/>
</dbReference>
<feature type="domain" description="S1 motif" evidence="2">
    <location>
        <begin position="154"/>
        <end position="214"/>
    </location>
</feature>
<dbReference type="GO" id="GO:0003676">
    <property type="term" value="F:nucleic acid binding"/>
    <property type="evidence" value="ECO:0007669"/>
    <property type="project" value="InterPro"/>
</dbReference>
<dbReference type="InterPro" id="IPR048588">
    <property type="entry name" value="CvfB_S1_2nd"/>
</dbReference>
<dbReference type="SMART" id="SM00316">
    <property type="entry name" value="S1"/>
    <property type="match status" value="1"/>
</dbReference>
<dbReference type="AlphaFoldDB" id="A0A0J8GEK7"/>
<sequence>MQSLIGKSQMMTVEEIREDGFLLEKEGERVLLKRGNTQNLELAVFDSVQVFVYVDYDHELTATTTIPKVQVARYGFGTVTDVRKDLGVFVDIGIEKDVVVSMDDMPALTHLWPKKGDRLMLSLRVDEKNRIWGVLGSEAEYKAIRKRAKEDMFNQNVSGTVYKLLKVGSFVLTDNYLIGFIHESERTSEPRLGEYVKARVIAVKPDGTLNLSLRGRVHEVLSDDAEMILTYLNSVGGEMPFGDKSEPDAIRAKFGISKAQFKRAIGSLMKARKVTQEHGLITRLNSETPESD</sequence>
<evidence type="ECO:0000259" key="2">
    <source>
        <dbReference type="PROSITE" id="PS50126"/>
    </source>
</evidence>
<reference evidence="3 4" key="1">
    <citation type="journal article" date="2015" name="Genome Biol. Evol.">
        <title>Comparative Genomics of Listeria Sensu Lato: Genus-Wide Differences in Evolutionary Dynamics and the Progressive Gain of Complex, Potentially Pathogenicity-Related Traits through Lateral Gene Transfer.</title>
        <authorList>
            <person name="Chiara M."/>
            <person name="Caruso M."/>
            <person name="D'Erchia A.M."/>
            <person name="Manzari C."/>
            <person name="Fraccalvieri R."/>
            <person name="Goffredo E."/>
            <person name="Latorre L."/>
            <person name="Miccolupo A."/>
            <person name="Padalino I."/>
            <person name="Santagada G."/>
            <person name="Chiocco D."/>
            <person name="Pesole G."/>
            <person name="Horner D.S."/>
            <person name="Parisi A."/>
        </authorList>
    </citation>
    <scope>NUCLEOTIDE SEQUENCE [LARGE SCALE GENOMIC DNA]</scope>
    <source>
        <strain evidence="3 4">1991</strain>
    </source>
</reference>
<dbReference type="Gene3D" id="1.10.10.10">
    <property type="entry name" value="Winged helix-like DNA-binding domain superfamily/Winged helix DNA-binding domain"/>
    <property type="match status" value="1"/>
</dbReference>
<dbReference type="Gene3D" id="2.40.50.140">
    <property type="entry name" value="Nucleic acid-binding proteins"/>
    <property type="match status" value="2"/>
</dbReference>
<dbReference type="EMBL" id="AZHO01000004">
    <property type="protein sequence ID" value="KMT61122.1"/>
    <property type="molecule type" value="Genomic_DNA"/>
</dbReference>
<dbReference type="InterPro" id="IPR040764">
    <property type="entry name" value="CvfB_WH"/>
</dbReference>
<proteinExistence type="inferred from homology"/>
<organism evidence="3 4">
    <name type="scientific">Listeria fleischmannii 1991</name>
    <dbReference type="NCBI Taxonomy" id="1430899"/>
    <lineage>
        <taxon>Bacteria</taxon>
        <taxon>Bacillati</taxon>
        <taxon>Bacillota</taxon>
        <taxon>Bacilli</taxon>
        <taxon>Bacillales</taxon>
        <taxon>Listeriaceae</taxon>
        <taxon>Listeria</taxon>
    </lineage>
</organism>
<dbReference type="PANTHER" id="PTHR37296:SF1">
    <property type="entry name" value="CONSERVED VIRULENCE FACTOR B"/>
    <property type="match status" value="1"/>
</dbReference>
<dbReference type="PROSITE" id="PS50126">
    <property type="entry name" value="S1"/>
    <property type="match status" value="1"/>
</dbReference>
<dbReference type="PANTHER" id="PTHR37296">
    <property type="entry name" value="CONSERVED VIRULENCE FACTOR B"/>
    <property type="match status" value="1"/>
</dbReference>
<dbReference type="InterPro" id="IPR048587">
    <property type="entry name" value="CvfB_S1_3rd"/>
</dbReference>
<dbReference type="PATRIC" id="fig|1430899.3.peg.190"/>
<accession>A0A0J8GEK7</accession>
<dbReference type="InterPro" id="IPR014464">
    <property type="entry name" value="CvfB_fam"/>
</dbReference>
<evidence type="ECO:0000313" key="4">
    <source>
        <dbReference type="Proteomes" id="UP000052258"/>
    </source>
</evidence>
<dbReference type="SUPFAM" id="SSF50249">
    <property type="entry name" value="Nucleic acid-binding proteins"/>
    <property type="match status" value="1"/>
</dbReference>
<evidence type="ECO:0000313" key="3">
    <source>
        <dbReference type="EMBL" id="KMT61122.1"/>
    </source>
</evidence>
<evidence type="ECO:0000256" key="1">
    <source>
        <dbReference type="PIRNR" id="PIRNR012524"/>
    </source>
</evidence>
<dbReference type="Pfam" id="PF13509">
    <property type="entry name" value="S1_2"/>
    <property type="match status" value="1"/>
</dbReference>
<dbReference type="InterPro" id="IPR012340">
    <property type="entry name" value="NA-bd_OB-fold"/>
</dbReference>
<dbReference type="PIRSF" id="PIRSF012524">
    <property type="entry name" value="YitL_S1"/>
    <property type="match status" value="1"/>
</dbReference>
<dbReference type="InterPro" id="IPR003029">
    <property type="entry name" value="S1_domain"/>
</dbReference>
<gene>
    <name evidence="3" type="ORF">X560_0189</name>
</gene>
<dbReference type="RefSeq" id="WP_059139815.1">
    <property type="nucleotide sequence ID" value="NZ_KQ130610.1"/>
</dbReference>
<dbReference type="Proteomes" id="UP000052258">
    <property type="component" value="Unassembled WGS sequence"/>
</dbReference>